<protein>
    <submittedName>
        <fullName evidence="2">Uncharacterized protein</fullName>
    </submittedName>
</protein>
<organism evidence="2 3">
    <name type="scientific">Rhizoctonia solani</name>
    <dbReference type="NCBI Taxonomy" id="456999"/>
    <lineage>
        <taxon>Eukaryota</taxon>
        <taxon>Fungi</taxon>
        <taxon>Dikarya</taxon>
        <taxon>Basidiomycota</taxon>
        <taxon>Agaricomycotina</taxon>
        <taxon>Agaricomycetes</taxon>
        <taxon>Cantharellales</taxon>
        <taxon>Ceratobasidiaceae</taxon>
        <taxon>Rhizoctonia</taxon>
    </lineage>
</organism>
<accession>A0A8H3HQI2</accession>
<dbReference type="Proteomes" id="UP000663853">
    <property type="component" value="Unassembled WGS sequence"/>
</dbReference>
<name>A0A8H3HQI2_9AGAM</name>
<feature type="compositionally biased region" description="Polar residues" evidence="1">
    <location>
        <begin position="20"/>
        <end position="45"/>
    </location>
</feature>
<feature type="region of interest" description="Disordered" evidence="1">
    <location>
        <begin position="16"/>
        <end position="45"/>
    </location>
</feature>
<reference evidence="2" key="1">
    <citation type="submission" date="2021-01" db="EMBL/GenBank/DDBJ databases">
        <authorList>
            <person name="Kaushik A."/>
        </authorList>
    </citation>
    <scope>NUCLEOTIDE SEQUENCE</scope>
    <source>
        <strain evidence="2">AG6-10EEA</strain>
    </source>
</reference>
<evidence type="ECO:0000256" key="1">
    <source>
        <dbReference type="SAM" id="MobiDB-lite"/>
    </source>
</evidence>
<dbReference type="AlphaFoldDB" id="A0A8H3HQI2"/>
<dbReference type="EMBL" id="CAJMXA010003929">
    <property type="protein sequence ID" value="CAE6527196.1"/>
    <property type="molecule type" value="Genomic_DNA"/>
</dbReference>
<evidence type="ECO:0000313" key="2">
    <source>
        <dbReference type="EMBL" id="CAE6527196.1"/>
    </source>
</evidence>
<proteinExistence type="predicted"/>
<comment type="caution">
    <text evidence="2">The sequence shown here is derived from an EMBL/GenBank/DDBJ whole genome shotgun (WGS) entry which is preliminary data.</text>
</comment>
<gene>
    <name evidence="2" type="ORF">RDB_LOCUS161611</name>
</gene>
<evidence type="ECO:0000313" key="3">
    <source>
        <dbReference type="Proteomes" id="UP000663853"/>
    </source>
</evidence>
<sequence length="76" mass="8081">MADFFTSTLVAPVDNAVAQKAQTGSTSGVTNQSTETAQAKSSAGGSNFSMCEIIIRVSELLFIPQHMQWSDPVNTE</sequence>